<sequence length="95" mass="10589">MDLITAPLYLLLVVFQLALVIRIIFDITQQYARFWRPKGPALLLAMSVYAVTDPPIKAIQKRVPPLQLGGVALDMGFLITFFAVVIAQMVLRGFA</sequence>
<reference evidence="2" key="1">
    <citation type="journal article" date="2014" name="Int. J. Syst. Evol. Microbiol.">
        <title>Complete genome sequence of Corynebacterium casei LMG S-19264T (=DSM 44701T), isolated from a smear-ripened cheese.</title>
        <authorList>
            <consortium name="US DOE Joint Genome Institute (JGI-PGF)"/>
            <person name="Walter F."/>
            <person name="Albersmeier A."/>
            <person name="Kalinowski J."/>
            <person name="Ruckert C."/>
        </authorList>
    </citation>
    <scope>NUCLEOTIDE SEQUENCE</scope>
    <source>
        <strain evidence="2">CGMCC 1.15388</strain>
    </source>
</reference>
<accession>A0A917EM20</accession>
<gene>
    <name evidence="2" type="ORF">GCM10011401_05890</name>
</gene>
<evidence type="ECO:0000313" key="2">
    <source>
        <dbReference type="EMBL" id="GGE61773.1"/>
    </source>
</evidence>
<organism evidence="2 3">
    <name type="scientific">Nesterenkonia cremea</name>
    <dbReference type="NCBI Taxonomy" id="1882340"/>
    <lineage>
        <taxon>Bacteria</taxon>
        <taxon>Bacillati</taxon>
        <taxon>Actinomycetota</taxon>
        <taxon>Actinomycetes</taxon>
        <taxon>Micrococcales</taxon>
        <taxon>Micrococcaceae</taxon>
        <taxon>Nesterenkonia</taxon>
    </lineage>
</organism>
<evidence type="ECO:0000313" key="3">
    <source>
        <dbReference type="Proteomes" id="UP000633136"/>
    </source>
</evidence>
<protein>
    <submittedName>
        <fullName evidence="2">YggT family protein</fullName>
    </submittedName>
</protein>
<name>A0A917EM20_9MICC</name>
<evidence type="ECO:0000256" key="1">
    <source>
        <dbReference type="SAM" id="Phobius"/>
    </source>
</evidence>
<dbReference type="RefSeq" id="WP_188682640.1">
    <property type="nucleotide sequence ID" value="NZ_BMIS01000002.1"/>
</dbReference>
<dbReference type="GO" id="GO:0016020">
    <property type="term" value="C:membrane"/>
    <property type="evidence" value="ECO:0007669"/>
    <property type="project" value="InterPro"/>
</dbReference>
<reference evidence="2" key="2">
    <citation type="submission" date="2020-09" db="EMBL/GenBank/DDBJ databases">
        <authorList>
            <person name="Sun Q."/>
            <person name="Zhou Y."/>
        </authorList>
    </citation>
    <scope>NUCLEOTIDE SEQUENCE</scope>
    <source>
        <strain evidence="2">CGMCC 1.15388</strain>
    </source>
</reference>
<keyword evidence="1" id="KW-0812">Transmembrane</keyword>
<dbReference type="InterPro" id="IPR003425">
    <property type="entry name" value="CCB3/YggT"/>
</dbReference>
<comment type="caution">
    <text evidence="2">The sequence shown here is derived from an EMBL/GenBank/DDBJ whole genome shotgun (WGS) entry which is preliminary data.</text>
</comment>
<dbReference type="AlphaFoldDB" id="A0A917EM20"/>
<proteinExistence type="predicted"/>
<feature type="transmembrane region" description="Helical" evidence="1">
    <location>
        <begin position="71"/>
        <end position="91"/>
    </location>
</feature>
<dbReference type="Pfam" id="PF02325">
    <property type="entry name" value="CCB3_YggT"/>
    <property type="match status" value="1"/>
</dbReference>
<keyword evidence="1" id="KW-1133">Transmembrane helix</keyword>
<keyword evidence="1" id="KW-0472">Membrane</keyword>
<dbReference type="Proteomes" id="UP000633136">
    <property type="component" value="Unassembled WGS sequence"/>
</dbReference>
<dbReference type="EMBL" id="BMIS01000002">
    <property type="protein sequence ID" value="GGE61773.1"/>
    <property type="molecule type" value="Genomic_DNA"/>
</dbReference>
<keyword evidence="3" id="KW-1185">Reference proteome</keyword>
<feature type="transmembrane region" description="Helical" evidence="1">
    <location>
        <begin position="6"/>
        <end position="25"/>
    </location>
</feature>